<accession>A0ABS6FMR2</accession>
<keyword evidence="2" id="KW-0238">DNA-binding</keyword>
<dbReference type="PANTHER" id="PTHR30146">
    <property type="entry name" value="LACI-RELATED TRANSCRIPTIONAL REPRESSOR"/>
    <property type="match status" value="1"/>
</dbReference>
<gene>
    <name evidence="5" type="ORF">KQJ23_06580</name>
</gene>
<dbReference type="PANTHER" id="PTHR30146:SF109">
    <property type="entry name" value="HTH-TYPE TRANSCRIPTIONAL REGULATOR GALS"/>
    <property type="match status" value="1"/>
</dbReference>
<comment type="caution">
    <text evidence="5">The sequence shown here is derived from an EMBL/GenBank/DDBJ whole genome shotgun (WGS) entry which is preliminary data.</text>
</comment>
<evidence type="ECO:0000313" key="5">
    <source>
        <dbReference type="EMBL" id="MBU5671497.1"/>
    </source>
</evidence>
<dbReference type="Pfam" id="PF13377">
    <property type="entry name" value="Peripla_BP_3"/>
    <property type="match status" value="1"/>
</dbReference>
<sequence length="340" mass="37541">MATIYDIAEHLGLSPSTVSRALSGRGYCKEETRRKILQAASELDYAPDHSAKMLKTGVSSKILFAVPDICNPFYFDMIQGINSVLEPSGYLLILVDTKNSLTEELRAIQLLREKYADGMIMVSFHFCEENIEAINRLNAPVVLTNKYESASGQDRFNYVYVDTHAGIREATEHFISQGLKRIAYVGGPASEQTGYERYCGYRDALLESGLSEPENYVQEGDFTENSGYMAGTRLLSDSSELPEAIVAANDLMAMGILRACEQKGLSVPKDIALSGMDNLSICERISPKLTSVELCAEEIGGRAAELLLKQMKNDPSRIANVRLQPRLVVRESSRSSVLNV</sequence>
<keyword evidence="1" id="KW-0805">Transcription regulation</keyword>
<reference evidence="5 6" key="1">
    <citation type="submission" date="2021-06" db="EMBL/GenBank/DDBJ databases">
        <authorList>
            <person name="Sun Q."/>
            <person name="Li D."/>
        </authorList>
    </citation>
    <scope>NUCLEOTIDE SEQUENCE [LARGE SCALE GENOMIC DNA]</scope>
    <source>
        <strain evidence="5 6">MSJ-6</strain>
    </source>
</reference>
<organism evidence="5 6">
    <name type="scientific">Paenibacillus brevis</name>
    <dbReference type="NCBI Taxonomy" id="2841508"/>
    <lineage>
        <taxon>Bacteria</taxon>
        <taxon>Bacillati</taxon>
        <taxon>Bacillota</taxon>
        <taxon>Bacilli</taxon>
        <taxon>Bacillales</taxon>
        <taxon>Paenibacillaceae</taxon>
        <taxon>Paenibacillus</taxon>
    </lineage>
</organism>
<dbReference type="PROSITE" id="PS50932">
    <property type="entry name" value="HTH_LACI_2"/>
    <property type="match status" value="1"/>
</dbReference>
<dbReference type="SMART" id="SM00354">
    <property type="entry name" value="HTH_LACI"/>
    <property type="match status" value="1"/>
</dbReference>
<dbReference type="InterPro" id="IPR046335">
    <property type="entry name" value="LacI/GalR-like_sensor"/>
</dbReference>
<protein>
    <submittedName>
        <fullName evidence="5">LacI family transcriptional regulator</fullName>
    </submittedName>
</protein>
<name>A0ABS6FMR2_9BACL</name>
<keyword evidence="6" id="KW-1185">Reference proteome</keyword>
<evidence type="ECO:0000256" key="1">
    <source>
        <dbReference type="ARBA" id="ARBA00023015"/>
    </source>
</evidence>
<evidence type="ECO:0000259" key="4">
    <source>
        <dbReference type="PROSITE" id="PS50932"/>
    </source>
</evidence>
<feature type="domain" description="HTH lacI-type" evidence="4">
    <location>
        <begin position="2"/>
        <end position="56"/>
    </location>
</feature>
<evidence type="ECO:0000256" key="3">
    <source>
        <dbReference type="ARBA" id="ARBA00023163"/>
    </source>
</evidence>
<dbReference type="CDD" id="cd01392">
    <property type="entry name" value="HTH_LacI"/>
    <property type="match status" value="1"/>
</dbReference>
<dbReference type="Proteomes" id="UP000743001">
    <property type="component" value="Unassembled WGS sequence"/>
</dbReference>
<dbReference type="Pfam" id="PF00356">
    <property type="entry name" value="LacI"/>
    <property type="match status" value="1"/>
</dbReference>
<dbReference type="EMBL" id="JAHLQJ010000004">
    <property type="protein sequence ID" value="MBU5671497.1"/>
    <property type="molecule type" value="Genomic_DNA"/>
</dbReference>
<evidence type="ECO:0000313" key="6">
    <source>
        <dbReference type="Proteomes" id="UP000743001"/>
    </source>
</evidence>
<dbReference type="InterPro" id="IPR000843">
    <property type="entry name" value="HTH_LacI"/>
</dbReference>
<keyword evidence="3" id="KW-0804">Transcription</keyword>
<proteinExistence type="predicted"/>
<evidence type="ECO:0000256" key="2">
    <source>
        <dbReference type="ARBA" id="ARBA00023125"/>
    </source>
</evidence>
<dbReference type="CDD" id="cd06267">
    <property type="entry name" value="PBP1_LacI_sugar_binding-like"/>
    <property type="match status" value="1"/>
</dbReference>